<accession>A0A0G1JXA3</accession>
<protein>
    <submittedName>
        <fullName evidence="1">Uncharacterized protein</fullName>
    </submittedName>
</protein>
<proteinExistence type="predicted"/>
<dbReference type="Proteomes" id="UP000034172">
    <property type="component" value="Unassembled WGS sequence"/>
</dbReference>
<gene>
    <name evidence="1" type="ORF">UW41_C0025G0023</name>
</gene>
<sequence>MSDLLNDQYKYFEKNRDILVKKYPNKHIIIKDSEVKGAYNTEKEAYDVAISQYSLGTFLIQQCLSEKKEDVAVFHTRAIFN</sequence>
<evidence type="ECO:0000313" key="1">
    <source>
        <dbReference type="EMBL" id="KKT48552.1"/>
    </source>
</evidence>
<name>A0A0G1JXA3_9BACT</name>
<reference evidence="1 2" key="1">
    <citation type="journal article" date="2015" name="Nature">
        <title>rRNA introns, odd ribosomes, and small enigmatic genomes across a large radiation of phyla.</title>
        <authorList>
            <person name="Brown C.T."/>
            <person name="Hug L.A."/>
            <person name="Thomas B.C."/>
            <person name="Sharon I."/>
            <person name="Castelle C.J."/>
            <person name="Singh A."/>
            <person name="Wilkins M.J."/>
            <person name="Williams K.H."/>
            <person name="Banfield J.F."/>
        </authorList>
    </citation>
    <scope>NUCLEOTIDE SEQUENCE [LARGE SCALE GENOMIC DNA]</scope>
</reference>
<organism evidence="1 2">
    <name type="scientific">Candidatus Collierbacteria bacterium GW2011_GWC2_44_18</name>
    <dbReference type="NCBI Taxonomy" id="1618392"/>
    <lineage>
        <taxon>Bacteria</taxon>
        <taxon>Candidatus Collieribacteriota</taxon>
    </lineage>
</organism>
<comment type="caution">
    <text evidence="1">The sequence shown here is derived from an EMBL/GenBank/DDBJ whole genome shotgun (WGS) entry which is preliminary data.</text>
</comment>
<dbReference type="STRING" id="1618392.UW41_C0025G0023"/>
<dbReference type="EMBL" id="LCIE01000025">
    <property type="protein sequence ID" value="KKT48552.1"/>
    <property type="molecule type" value="Genomic_DNA"/>
</dbReference>
<dbReference type="AlphaFoldDB" id="A0A0G1JXA3"/>
<evidence type="ECO:0000313" key="2">
    <source>
        <dbReference type="Proteomes" id="UP000034172"/>
    </source>
</evidence>